<gene>
    <name evidence="1" type="ORF">AAHA92_00655</name>
</gene>
<protein>
    <submittedName>
        <fullName evidence="1">Uncharacterized protein</fullName>
    </submittedName>
</protein>
<accession>A0ABD1IKB5</accession>
<evidence type="ECO:0000313" key="2">
    <source>
        <dbReference type="Proteomes" id="UP001567538"/>
    </source>
</evidence>
<dbReference type="AlphaFoldDB" id="A0ABD1IKB5"/>
<proteinExistence type="predicted"/>
<name>A0ABD1IKB5_SALDI</name>
<dbReference type="EMBL" id="JBEAFC010000001">
    <property type="protein sequence ID" value="KAL1569143.1"/>
    <property type="molecule type" value="Genomic_DNA"/>
</dbReference>
<organism evidence="1 2">
    <name type="scientific">Salvia divinorum</name>
    <name type="common">Maria pastora</name>
    <name type="synonym">Diviner's sage</name>
    <dbReference type="NCBI Taxonomy" id="28513"/>
    <lineage>
        <taxon>Eukaryota</taxon>
        <taxon>Viridiplantae</taxon>
        <taxon>Streptophyta</taxon>
        <taxon>Embryophyta</taxon>
        <taxon>Tracheophyta</taxon>
        <taxon>Spermatophyta</taxon>
        <taxon>Magnoliopsida</taxon>
        <taxon>eudicotyledons</taxon>
        <taxon>Gunneridae</taxon>
        <taxon>Pentapetalae</taxon>
        <taxon>asterids</taxon>
        <taxon>lamiids</taxon>
        <taxon>Lamiales</taxon>
        <taxon>Lamiaceae</taxon>
        <taxon>Nepetoideae</taxon>
        <taxon>Mentheae</taxon>
        <taxon>Salviinae</taxon>
        <taxon>Salvia</taxon>
        <taxon>Salvia subgen. Calosphace</taxon>
    </lineage>
</organism>
<dbReference type="Proteomes" id="UP001567538">
    <property type="component" value="Unassembled WGS sequence"/>
</dbReference>
<keyword evidence="2" id="KW-1185">Reference proteome</keyword>
<evidence type="ECO:0000313" key="1">
    <source>
        <dbReference type="EMBL" id="KAL1569143.1"/>
    </source>
</evidence>
<comment type="caution">
    <text evidence="1">The sequence shown here is derived from an EMBL/GenBank/DDBJ whole genome shotgun (WGS) entry which is preliminary data.</text>
</comment>
<sequence>MALSRFSRILIWERTLEYESLKDLMSGLLERSKRRAEEVSESKHKFDTAMEALTTEMESLEKISDLLDKVNSLIGKWLRRAWVRYKVPC</sequence>
<reference evidence="1 2" key="1">
    <citation type="submission" date="2024-06" db="EMBL/GenBank/DDBJ databases">
        <title>A chromosome level genome sequence of Diviner's sage (Salvia divinorum).</title>
        <authorList>
            <person name="Ford S.A."/>
            <person name="Ro D.-K."/>
            <person name="Ness R.W."/>
            <person name="Phillips M.A."/>
        </authorList>
    </citation>
    <scope>NUCLEOTIDE SEQUENCE [LARGE SCALE GENOMIC DNA]</scope>
    <source>
        <strain evidence="1">SAF-2024a</strain>
        <tissue evidence="1">Leaf</tissue>
    </source>
</reference>